<evidence type="ECO:0000313" key="1">
    <source>
        <dbReference type="EMBL" id="KMQ93824.1"/>
    </source>
</evidence>
<dbReference type="PaxDb" id="67767-A0A0J7KU94"/>
<dbReference type="SUPFAM" id="SSF48452">
    <property type="entry name" value="TPR-like"/>
    <property type="match status" value="1"/>
</dbReference>
<gene>
    <name evidence="1" type="ORF">RF55_6039</name>
</gene>
<dbReference type="Gene3D" id="1.25.40.10">
    <property type="entry name" value="Tetratricopeptide repeat domain"/>
    <property type="match status" value="1"/>
</dbReference>
<accession>A0A0J7KU94</accession>
<reference evidence="1 2" key="1">
    <citation type="submission" date="2015-04" db="EMBL/GenBank/DDBJ databases">
        <title>Lasius niger genome sequencing.</title>
        <authorList>
            <person name="Konorov E.A."/>
            <person name="Nikitin M.A."/>
            <person name="Kirill M.V."/>
            <person name="Chang P."/>
        </authorList>
    </citation>
    <scope>NUCLEOTIDE SEQUENCE [LARGE SCALE GENOMIC DNA]</scope>
    <source>
        <tissue evidence="1">Whole</tissue>
    </source>
</reference>
<sequence>MAFPGTHLLEKGLKALKENKPEEACAYFGEIIEKNKESPEAWNGLLRALIAMGEIEGAQEAIADIPEKLLEHPEIKGAQAAIEIAAKK</sequence>
<evidence type="ECO:0000313" key="2">
    <source>
        <dbReference type="Proteomes" id="UP000036403"/>
    </source>
</evidence>
<protein>
    <submittedName>
        <fullName evidence="1">Thioredoxin</fullName>
    </submittedName>
</protein>
<proteinExistence type="predicted"/>
<dbReference type="Pfam" id="PF14559">
    <property type="entry name" value="TPR_19"/>
    <property type="match status" value="1"/>
</dbReference>
<dbReference type="STRING" id="67767.A0A0J7KU94"/>
<comment type="caution">
    <text evidence="1">The sequence shown here is derived from an EMBL/GenBank/DDBJ whole genome shotgun (WGS) entry which is preliminary data.</text>
</comment>
<dbReference type="Proteomes" id="UP000036403">
    <property type="component" value="Unassembled WGS sequence"/>
</dbReference>
<dbReference type="InterPro" id="IPR011990">
    <property type="entry name" value="TPR-like_helical_dom_sf"/>
</dbReference>
<organism evidence="1 2">
    <name type="scientific">Lasius niger</name>
    <name type="common">Black garden ant</name>
    <dbReference type="NCBI Taxonomy" id="67767"/>
    <lineage>
        <taxon>Eukaryota</taxon>
        <taxon>Metazoa</taxon>
        <taxon>Ecdysozoa</taxon>
        <taxon>Arthropoda</taxon>
        <taxon>Hexapoda</taxon>
        <taxon>Insecta</taxon>
        <taxon>Pterygota</taxon>
        <taxon>Neoptera</taxon>
        <taxon>Endopterygota</taxon>
        <taxon>Hymenoptera</taxon>
        <taxon>Apocrita</taxon>
        <taxon>Aculeata</taxon>
        <taxon>Formicoidea</taxon>
        <taxon>Formicidae</taxon>
        <taxon>Formicinae</taxon>
        <taxon>Lasius</taxon>
        <taxon>Lasius</taxon>
    </lineage>
</organism>
<feature type="non-terminal residue" evidence="1">
    <location>
        <position position="88"/>
    </location>
</feature>
<dbReference type="AlphaFoldDB" id="A0A0J7KU94"/>
<name>A0A0J7KU94_LASNI</name>
<dbReference type="EMBL" id="LBMM01003189">
    <property type="protein sequence ID" value="KMQ93824.1"/>
    <property type="molecule type" value="Genomic_DNA"/>
</dbReference>
<keyword evidence="2" id="KW-1185">Reference proteome</keyword>
<dbReference type="OrthoDB" id="185373at2759"/>